<dbReference type="Gene3D" id="3.30.710.10">
    <property type="entry name" value="Potassium Channel Kv1.1, Chain A"/>
    <property type="match status" value="2"/>
</dbReference>
<feature type="compositionally biased region" description="Low complexity" evidence="3">
    <location>
        <begin position="43"/>
        <end position="56"/>
    </location>
</feature>
<feature type="region of interest" description="Disordered" evidence="3">
    <location>
        <begin position="212"/>
        <end position="233"/>
    </location>
</feature>
<dbReference type="PANTHER" id="PTHR22872">
    <property type="entry name" value="BTK-BINDING PROTEIN-RELATED"/>
    <property type="match status" value="1"/>
</dbReference>
<dbReference type="InterPro" id="IPR009091">
    <property type="entry name" value="RCC1/BLIP-II"/>
</dbReference>
<feature type="region of interest" description="Disordered" evidence="3">
    <location>
        <begin position="1293"/>
        <end position="1490"/>
    </location>
</feature>
<keyword evidence="1" id="KW-0677">Repeat</keyword>
<dbReference type="Gene3D" id="2.130.10.30">
    <property type="entry name" value="Regulator of chromosome condensation 1/beta-lactamase-inhibitor protein II"/>
    <property type="match status" value="1"/>
</dbReference>
<dbReference type="InterPro" id="IPR036770">
    <property type="entry name" value="Ankyrin_rpt-contain_sf"/>
</dbReference>
<dbReference type="Pfam" id="PF00651">
    <property type="entry name" value="BTB"/>
    <property type="match status" value="1"/>
</dbReference>
<feature type="compositionally biased region" description="Polar residues" evidence="3">
    <location>
        <begin position="221"/>
        <end position="230"/>
    </location>
</feature>
<dbReference type="SUPFAM" id="SSF54695">
    <property type="entry name" value="POZ domain"/>
    <property type="match status" value="1"/>
</dbReference>
<dbReference type="SMART" id="SM00225">
    <property type="entry name" value="BTB"/>
    <property type="match status" value="2"/>
</dbReference>
<feature type="compositionally biased region" description="Polar residues" evidence="3">
    <location>
        <begin position="1389"/>
        <end position="1398"/>
    </location>
</feature>
<reference evidence="6" key="1">
    <citation type="submission" date="2020-06" db="EMBL/GenBank/DDBJ databases">
        <title>A chromosome-scale genome assembly of Talaromyces rugulosus W13939.</title>
        <authorList>
            <person name="Wang B."/>
            <person name="Guo L."/>
            <person name="Ye K."/>
            <person name="Wang L."/>
        </authorList>
    </citation>
    <scope>NUCLEOTIDE SEQUENCE [LARGE SCALE GENOMIC DNA]</scope>
    <source>
        <strain evidence="6">W13939</strain>
    </source>
</reference>
<dbReference type="PROSITE" id="PS50097">
    <property type="entry name" value="BTB"/>
    <property type="match status" value="1"/>
</dbReference>
<dbReference type="Proteomes" id="UP000509510">
    <property type="component" value="Chromosome III"/>
</dbReference>
<feature type="region of interest" description="Disordered" evidence="3">
    <location>
        <begin position="1530"/>
        <end position="1632"/>
    </location>
</feature>
<dbReference type="PROSITE" id="PS50012">
    <property type="entry name" value="RCC1_3"/>
    <property type="match status" value="2"/>
</dbReference>
<feature type="compositionally biased region" description="Polar residues" evidence="3">
    <location>
        <begin position="1216"/>
        <end position="1226"/>
    </location>
</feature>
<dbReference type="EMBL" id="CP055900">
    <property type="protein sequence ID" value="QKX58731.1"/>
    <property type="molecule type" value="Genomic_DNA"/>
</dbReference>
<feature type="region of interest" description="Disordered" evidence="3">
    <location>
        <begin position="28"/>
        <end position="91"/>
    </location>
</feature>
<dbReference type="SUPFAM" id="SSF50985">
    <property type="entry name" value="RCC1/BLIP-II"/>
    <property type="match status" value="1"/>
</dbReference>
<dbReference type="PANTHER" id="PTHR22872:SF2">
    <property type="entry name" value="INHIBITOR OF BRUTON TYROSINE KINASE"/>
    <property type="match status" value="1"/>
</dbReference>
<feature type="compositionally biased region" description="Polar residues" evidence="3">
    <location>
        <begin position="1407"/>
        <end position="1421"/>
    </location>
</feature>
<feature type="compositionally biased region" description="Low complexity" evidence="3">
    <location>
        <begin position="1592"/>
        <end position="1605"/>
    </location>
</feature>
<dbReference type="InterPro" id="IPR051625">
    <property type="entry name" value="Signaling_Regulatory_Domain"/>
</dbReference>
<feature type="compositionally biased region" description="Low complexity" evidence="3">
    <location>
        <begin position="1539"/>
        <end position="1557"/>
    </location>
</feature>
<feature type="compositionally biased region" description="Polar residues" evidence="3">
    <location>
        <begin position="1430"/>
        <end position="1439"/>
    </location>
</feature>
<dbReference type="InterPro" id="IPR011333">
    <property type="entry name" value="SKP1/BTB/POZ_sf"/>
</dbReference>
<feature type="region of interest" description="Disordered" evidence="3">
    <location>
        <begin position="1191"/>
        <end position="1281"/>
    </location>
</feature>
<feature type="repeat" description="RCC1" evidence="2">
    <location>
        <begin position="405"/>
        <end position="465"/>
    </location>
</feature>
<name>A0A7H8QZ82_TALRU</name>
<dbReference type="InterPro" id="IPR002110">
    <property type="entry name" value="Ankyrin_rpt"/>
</dbReference>
<dbReference type="RefSeq" id="XP_035344909.1">
    <property type="nucleotide sequence ID" value="XM_035489016.1"/>
</dbReference>
<dbReference type="PRINTS" id="PR00633">
    <property type="entry name" value="RCCNDNSATION"/>
</dbReference>
<dbReference type="Gene3D" id="1.25.40.20">
    <property type="entry name" value="Ankyrin repeat-containing domain"/>
    <property type="match status" value="1"/>
</dbReference>
<proteinExistence type="predicted"/>
<feature type="compositionally biased region" description="Polar residues" evidence="3">
    <location>
        <begin position="1293"/>
        <end position="1321"/>
    </location>
</feature>
<feature type="repeat" description="RCC1" evidence="2">
    <location>
        <begin position="351"/>
        <end position="404"/>
    </location>
</feature>
<feature type="compositionally biased region" description="Low complexity" evidence="3">
    <location>
        <begin position="1330"/>
        <end position="1343"/>
    </location>
</feature>
<dbReference type="GeneID" id="55993355"/>
<feature type="compositionally biased region" description="Polar residues" evidence="3">
    <location>
        <begin position="1369"/>
        <end position="1381"/>
    </location>
</feature>
<keyword evidence="6" id="KW-1185">Reference proteome</keyword>
<sequence>MSSTLLKYFLQDDVDSFKRLLANISNAPTGQRSAGASVAPKIGGSPSLGSSPNPASRGKKAAGTSPATSFPDRGSSLRGTPSPWSRAQVNARDQHGRTILHLVSSSTKPSAIDFANALLAIPFVDIYVQDVESGWTALHRALYSGNASIAHALIMRDVRGAIDFSAPSNSLHPSLIKMKDREGNSPFDVYGATIVDRDIKQIVALDVQPLQLPTGEGADSPPSSANNSTYGGDDSGDEFISGAILKPRINLLADEVFTFGSNKNLTLGLGDEDDRHFPERIVVERPRHLLQRFYREREEARQRAGKLEPGSSLDSSYQSDLPTLIESKPIVFQDIYMSKLHTAILTTDPESNLHMSGFGPGGRLGTGDEATRFDFVCVETGGLDGKKVVSVALGQDHSIAISDEGEIFSWGSNKYGQLGYNLPRTSNKNDVPIQSTPRQIFNPFKREVILGAAASAIHSVVYSSSGLYTFGKNEGQLGLVDSDARSLEVQVIPRRVGVSLFSSPIRMVSAIDGATAVLLDSHEVWVFTQYGYSKVAFPLDFSSYFIKESFLATRYGNAANRIVKITSGRNTICALSTFGEVYTVQVNGKPENASITSSTTNPAKIRNSLTVPERVWSVRKSHMAAADVDVGQDGSIIICTTSGSAWTKEKRTKIKESSSKDYKFVRIPGLSRVTAVRSNAFGAFAASQRDCNVTKEQVTIPPSSLWYDLFQLLPFKYLADHGTDDTTATKYQIAEIKAAIYSSSDIEAELRPTFQTSTLVRPSSVVWIKSTVSDARIPAHEFVLAGRSSILRAALSEFRRVKFYTILDIMTIEYDQNGDTQITFQGLDFLTLLNLVFFVYTDSALDVWRDARRDSVNAYRYRQVRTEVMRIAAQLDLKSLERAAVIMVKPSRTLPFDMRRALKDPRFFENSDVAIQLKDTTIHAHSEMICQRCPFFDGLFYGRSGGRWLDSRRNEDVITVDLKDMDSHMFDFVLRYLYGDEEEELFADVRYDSIDDFVDLVLDVMFAANELMIDRLAQICQKMLGKFVNTRNVCHLLNAVEACTVTEFKEAALEYICLNLETLLENRLLGDLEVELMDELDSVCQENQLARYPVSRGRNSEHFVLEKYPELVATIEVDKQRRVDSMRLSSRLDQDELYDEKIRISAAAPLSARKIKALQFSETTKSLSPTLKAKQSAGDLMFQMDDETAMSSPIPTRKGRPFVLSSIPDDLGDMSQGPSLSSSQGHIPSLFLNHGESPGDPMSLDDRIGSIDSGEAGSLLGSPSPRGAPWASPVVSGNKRDLKDIMTETSQSRISNLTLGMSNRSDTSVQPSSNNNFSQKMSQRERKKLQQQIQVQEQLAAQQREADARQSPWQPIGKKPSRDIKEDPSSQASLRPSSQAKISRKPSMTLRQTVSGAASPQPAPTESGPSNIKQNCSVSQPTTTTTTTTLISSSAGNTNKQKPAAIPPPSPSSPATTQPIIQSIRHTKHSKRSVSGAAASSSLEQQAASSSLASILLQQQAEKDEIREAAMAKHNLQDIQAEQEFQEWWDKESRRVMEAEANAAATTTGNSSNTAAAREGKGRQRRKNRGQPQSQQQQQQQQPQKEAPGNKQPQQPQPQGQGQQGAPSNEKPSHRRPRKSKAQSSSTRLSKT</sequence>
<dbReference type="CDD" id="cd18186">
    <property type="entry name" value="BTB_POZ_ZBTB_KLHL-like"/>
    <property type="match status" value="1"/>
</dbReference>
<organism evidence="5 6">
    <name type="scientific">Talaromyces rugulosus</name>
    <name type="common">Penicillium rugulosum</name>
    <dbReference type="NCBI Taxonomy" id="121627"/>
    <lineage>
        <taxon>Eukaryota</taxon>
        <taxon>Fungi</taxon>
        <taxon>Dikarya</taxon>
        <taxon>Ascomycota</taxon>
        <taxon>Pezizomycotina</taxon>
        <taxon>Eurotiomycetes</taxon>
        <taxon>Eurotiomycetidae</taxon>
        <taxon>Eurotiales</taxon>
        <taxon>Trichocomaceae</taxon>
        <taxon>Talaromyces</taxon>
        <taxon>Talaromyces sect. Islandici</taxon>
    </lineage>
</organism>
<dbReference type="InterPro" id="IPR000408">
    <property type="entry name" value="Reg_chr_condens"/>
</dbReference>
<feature type="domain" description="BTB" evidence="4">
    <location>
        <begin position="911"/>
        <end position="981"/>
    </location>
</feature>
<dbReference type="SMART" id="SM00248">
    <property type="entry name" value="ANK"/>
    <property type="match status" value="2"/>
</dbReference>
<dbReference type="SUPFAM" id="SSF48403">
    <property type="entry name" value="Ankyrin repeat"/>
    <property type="match status" value="1"/>
</dbReference>
<evidence type="ECO:0000256" key="3">
    <source>
        <dbReference type="SAM" id="MobiDB-lite"/>
    </source>
</evidence>
<dbReference type="KEGG" id="trg:TRUGW13939_05858"/>
<evidence type="ECO:0000259" key="4">
    <source>
        <dbReference type="PROSITE" id="PS50097"/>
    </source>
</evidence>
<feature type="compositionally biased region" description="Low complexity" evidence="3">
    <location>
        <begin position="1477"/>
        <end position="1490"/>
    </location>
</feature>
<evidence type="ECO:0000313" key="5">
    <source>
        <dbReference type="EMBL" id="QKX58731.1"/>
    </source>
</evidence>
<protein>
    <recommendedName>
        <fullName evidence="4">BTB domain-containing protein</fullName>
    </recommendedName>
</protein>
<evidence type="ECO:0000256" key="2">
    <source>
        <dbReference type="PROSITE-ProRule" id="PRU00235"/>
    </source>
</evidence>
<feature type="compositionally biased region" description="Polar residues" evidence="3">
    <location>
        <begin position="77"/>
        <end position="88"/>
    </location>
</feature>
<feature type="compositionally biased region" description="Low complexity" evidence="3">
    <location>
        <begin position="1570"/>
        <end position="1584"/>
    </location>
</feature>
<accession>A0A7H8QZ82</accession>
<gene>
    <name evidence="5" type="ORF">TRUGW13939_05858</name>
</gene>
<dbReference type="Pfam" id="PF13540">
    <property type="entry name" value="RCC1_2"/>
    <property type="match status" value="1"/>
</dbReference>
<dbReference type="CDD" id="cd18500">
    <property type="entry name" value="BACK_IBtk"/>
    <property type="match status" value="1"/>
</dbReference>
<evidence type="ECO:0000313" key="6">
    <source>
        <dbReference type="Proteomes" id="UP000509510"/>
    </source>
</evidence>
<feature type="compositionally biased region" description="Polar residues" evidence="3">
    <location>
        <begin position="1622"/>
        <end position="1632"/>
    </location>
</feature>
<dbReference type="InterPro" id="IPR000210">
    <property type="entry name" value="BTB/POZ_dom"/>
</dbReference>
<dbReference type="OrthoDB" id="1893551at2759"/>
<evidence type="ECO:0000256" key="1">
    <source>
        <dbReference type="ARBA" id="ARBA00022737"/>
    </source>
</evidence>